<evidence type="ECO:0000256" key="5">
    <source>
        <dbReference type="ARBA" id="ARBA00022705"/>
    </source>
</evidence>
<comment type="catalytic activity">
    <reaction evidence="7">
        <text>DNA(n) + a 2'-deoxyribonucleoside 5'-triphosphate = DNA(n+1) + diphosphate</text>
        <dbReference type="Rhea" id="RHEA:22508"/>
        <dbReference type="Rhea" id="RHEA-COMP:17339"/>
        <dbReference type="Rhea" id="RHEA-COMP:17340"/>
        <dbReference type="ChEBI" id="CHEBI:33019"/>
        <dbReference type="ChEBI" id="CHEBI:61560"/>
        <dbReference type="ChEBI" id="CHEBI:173112"/>
        <dbReference type="EC" id="2.7.7.7"/>
    </reaction>
</comment>
<evidence type="ECO:0000256" key="1">
    <source>
        <dbReference type="ARBA" id="ARBA00012417"/>
    </source>
</evidence>
<dbReference type="PANTHER" id="PTHR11669">
    <property type="entry name" value="REPLICATION FACTOR C / DNA POLYMERASE III GAMMA-TAU SUBUNIT"/>
    <property type="match status" value="1"/>
</dbReference>
<dbReference type="EMBL" id="QKQP01000013">
    <property type="protein sequence ID" value="PZD79758.1"/>
    <property type="molecule type" value="Genomic_DNA"/>
</dbReference>
<name>A0A2W1JZL7_ACIFR</name>
<comment type="caution">
    <text evidence="9">The sequence shown here is derived from an EMBL/GenBank/DDBJ whole genome shotgun (WGS) entry which is preliminary data.</text>
</comment>
<dbReference type="SUPFAM" id="SSF52540">
    <property type="entry name" value="P-loop containing nucleoside triphosphate hydrolases"/>
    <property type="match status" value="1"/>
</dbReference>
<dbReference type="EC" id="2.7.7.7" evidence="1"/>
<dbReference type="Gene3D" id="3.40.50.300">
    <property type="entry name" value="P-loop containing nucleotide triphosphate hydrolases"/>
    <property type="match status" value="1"/>
</dbReference>
<evidence type="ECO:0000259" key="8">
    <source>
        <dbReference type="Pfam" id="PF09115"/>
    </source>
</evidence>
<accession>A0A2W1JZL7</accession>
<dbReference type="PANTHER" id="PTHR11669:SF8">
    <property type="entry name" value="DNA POLYMERASE III SUBUNIT DELTA"/>
    <property type="match status" value="1"/>
</dbReference>
<keyword evidence="3" id="KW-0808">Transferase</keyword>
<evidence type="ECO:0000256" key="6">
    <source>
        <dbReference type="ARBA" id="ARBA00022932"/>
    </source>
</evidence>
<dbReference type="OrthoDB" id="9811073at2"/>
<evidence type="ECO:0000256" key="2">
    <source>
        <dbReference type="ARBA" id="ARBA00014363"/>
    </source>
</evidence>
<dbReference type="RefSeq" id="WP_012536836.1">
    <property type="nucleotide sequence ID" value="NZ_AP025160.1"/>
</dbReference>
<dbReference type="OMA" id="FAQGNHP"/>
<keyword evidence="6" id="KW-0239">DNA-directed DNA polymerase</keyword>
<protein>
    <recommendedName>
        <fullName evidence="2">DNA polymerase III subunit delta'</fullName>
        <ecNumber evidence="1">2.7.7.7</ecNumber>
    </recommendedName>
</protein>
<dbReference type="InterPro" id="IPR015199">
    <property type="entry name" value="DNA_pol_III_delta_C"/>
</dbReference>
<dbReference type="InterPro" id="IPR050238">
    <property type="entry name" value="DNA_Rep/Repair_Clamp_Loader"/>
</dbReference>
<reference evidence="9 10" key="1">
    <citation type="submission" date="2018-06" db="EMBL/GenBank/DDBJ databases">
        <title>Draft sequence of Acidithiobacillus ferrooxidans CCM 4253.</title>
        <authorList>
            <person name="Moya-Beltran A."/>
            <person name="Castro M."/>
            <person name="Covarrubias P.C."/>
            <person name="Issotta F."/>
            <person name="Janiczek O."/>
            <person name="Mandl M."/>
            <person name="Kucera J."/>
            <person name="Quatrini R."/>
        </authorList>
    </citation>
    <scope>NUCLEOTIDE SEQUENCE [LARGE SCALE GENOMIC DNA]</scope>
    <source>
        <strain evidence="9 10">CCM 4253</strain>
    </source>
</reference>
<dbReference type="GO" id="GO:0009360">
    <property type="term" value="C:DNA polymerase III complex"/>
    <property type="evidence" value="ECO:0007669"/>
    <property type="project" value="InterPro"/>
</dbReference>
<feature type="domain" description="DNA polymerase III delta subunit C-terminal" evidence="8">
    <location>
        <begin position="208"/>
        <end position="319"/>
    </location>
</feature>
<proteinExistence type="predicted"/>
<gene>
    <name evidence="9" type="ORF">DN052_16190</name>
</gene>
<evidence type="ECO:0000256" key="3">
    <source>
        <dbReference type="ARBA" id="ARBA00022679"/>
    </source>
</evidence>
<evidence type="ECO:0000313" key="9">
    <source>
        <dbReference type="EMBL" id="PZD79758.1"/>
    </source>
</evidence>
<dbReference type="GeneID" id="65281069"/>
<keyword evidence="5" id="KW-0235">DNA replication</keyword>
<dbReference type="Pfam" id="PF09115">
    <property type="entry name" value="DNApol3-delta_C"/>
    <property type="match status" value="1"/>
</dbReference>
<dbReference type="InterPro" id="IPR027417">
    <property type="entry name" value="P-loop_NTPase"/>
</dbReference>
<sequence>MNMPRPTPAEWSPIWRLVQTGLPQAMLAAGESGTLVAQYCDDLQQVALCFAPTAQGLPCGTCRSCRLLAEGNHPDLLMITPETGKRITIEAVRHANEFLAFTPQVSACRWLRIAPAEAMTAAAANALLKTLEEPAARAHILLLSEHPSQLIPTIRSRLQRLPFPTMLPGQCVNWLEGLGIPPAEALSLSRQFANRPLRAWQLWESGWVTLRRTWIETLLNLPRQGPVAALRLADNWAKDTDLLLLRELVLSLLADLLRLQGHRLDNVVHLDYLQSLEVMAQSARVACLWPALEGWARLPESLAQNRNVGMTLETLLLNWVGIWSGQVAHGITS</sequence>
<dbReference type="GO" id="GO:0006261">
    <property type="term" value="P:DNA-templated DNA replication"/>
    <property type="evidence" value="ECO:0007669"/>
    <property type="project" value="TreeGrafter"/>
</dbReference>
<dbReference type="GO" id="GO:0003887">
    <property type="term" value="F:DNA-directed DNA polymerase activity"/>
    <property type="evidence" value="ECO:0007669"/>
    <property type="project" value="UniProtKB-KW"/>
</dbReference>
<evidence type="ECO:0000313" key="10">
    <source>
        <dbReference type="Proteomes" id="UP000248886"/>
    </source>
</evidence>
<evidence type="ECO:0000256" key="7">
    <source>
        <dbReference type="ARBA" id="ARBA00049244"/>
    </source>
</evidence>
<organism evidence="9 10">
    <name type="scientific">Acidithiobacillus ferrooxidans</name>
    <name type="common">Thiobacillus ferrooxidans</name>
    <dbReference type="NCBI Taxonomy" id="920"/>
    <lineage>
        <taxon>Bacteria</taxon>
        <taxon>Pseudomonadati</taxon>
        <taxon>Pseudomonadota</taxon>
        <taxon>Acidithiobacillia</taxon>
        <taxon>Acidithiobacillales</taxon>
        <taxon>Acidithiobacillaceae</taxon>
        <taxon>Acidithiobacillus</taxon>
    </lineage>
</organism>
<evidence type="ECO:0000256" key="4">
    <source>
        <dbReference type="ARBA" id="ARBA00022695"/>
    </source>
</evidence>
<dbReference type="Pfam" id="PF13177">
    <property type="entry name" value="DNA_pol3_delta2"/>
    <property type="match status" value="1"/>
</dbReference>
<dbReference type="Proteomes" id="UP000248886">
    <property type="component" value="Unassembled WGS sequence"/>
</dbReference>
<dbReference type="AlphaFoldDB" id="A0A2W1JZL7"/>
<dbReference type="GO" id="GO:0003677">
    <property type="term" value="F:DNA binding"/>
    <property type="evidence" value="ECO:0007669"/>
    <property type="project" value="InterPro"/>
</dbReference>
<keyword evidence="4" id="KW-0548">Nucleotidyltransferase</keyword>